<evidence type="ECO:0000259" key="14">
    <source>
        <dbReference type="Pfam" id="PF01433"/>
    </source>
</evidence>
<reference evidence="18" key="1">
    <citation type="journal article" date="2019" name="Int. J. Syst. Evol. Microbiol.">
        <title>The Global Catalogue of Microorganisms (GCM) 10K type strain sequencing project: providing services to taxonomists for standard genome sequencing and annotation.</title>
        <authorList>
            <consortium name="The Broad Institute Genomics Platform"/>
            <consortium name="The Broad Institute Genome Sequencing Center for Infectious Disease"/>
            <person name="Wu L."/>
            <person name="Ma J."/>
        </authorList>
    </citation>
    <scope>NUCLEOTIDE SEQUENCE [LARGE SCALE GENOMIC DNA]</scope>
    <source>
        <strain evidence="18">CGMCC 4.7317</strain>
    </source>
</reference>
<dbReference type="InterPro" id="IPR014782">
    <property type="entry name" value="Peptidase_M1_dom"/>
</dbReference>
<keyword evidence="11" id="KW-0482">Metalloprotease</keyword>
<dbReference type="PANTHER" id="PTHR11533:SF174">
    <property type="entry name" value="PUROMYCIN-SENSITIVE AMINOPEPTIDASE-RELATED"/>
    <property type="match status" value="1"/>
</dbReference>
<dbReference type="Pfam" id="PF17900">
    <property type="entry name" value="Peptidase_M1_N"/>
    <property type="match status" value="1"/>
</dbReference>
<dbReference type="InterPro" id="IPR050344">
    <property type="entry name" value="Peptidase_M1_aminopeptidases"/>
</dbReference>
<dbReference type="InterPro" id="IPR045357">
    <property type="entry name" value="Aminopeptidase_N-like_N"/>
</dbReference>
<evidence type="ECO:0000256" key="4">
    <source>
        <dbReference type="ARBA" id="ARBA00012564"/>
    </source>
</evidence>
<dbReference type="Pfam" id="PF11838">
    <property type="entry name" value="ERAP1_C"/>
    <property type="match status" value="1"/>
</dbReference>
<evidence type="ECO:0000256" key="2">
    <source>
        <dbReference type="ARBA" id="ARBA00001947"/>
    </source>
</evidence>
<keyword evidence="6 17" id="KW-0031">Aminopeptidase</keyword>
<feature type="domain" description="Peptidase M1 membrane alanine aminopeptidase" evidence="14">
    <location>
        <begin position="236"/>
        <end position="446"/>
    </location>
</feature>
<name>A0ABW1T312_9ACTN</name>
<dbReference type="Pfam" id="PF01433">
    <property type="entry name" value="Peptidase_M1"/>
    <property type="match status" value="1"/>
</dbReference>
<dbReference type="GO" id="GO:0016285">
    <property type="term" value="F:alanyl aminopeptidase activity"/>
    <property type="evidence" value="ECO:0007669"/>
    <property type="project" value="UniProtKB-EC"/>
</dbReference>
<dbReference type="SUPFAM" id="SSF63737">
    <property type="entry name" value="Leukotriene A4 hydrolase N-terminal domain"/>
    <property type="match status" value="1"/>
</dbReference>
<evidence type="ECO:0000256" key="10">
    <source>
        <dbReference type="ARBA" id="ARBA00022833"/>
    </source>
</evidence>
<evidence type="ECO:0000313" key="18">
    <source>
        <dbReference type="Proteomes" id="UP001596138"/>
    </source>
</evidence>
<comment type="caution">
    <text evidence="17">The sequence shown here is derived from an EMBL/GenBank/DDBJ whole genome shotgun (WGS) entry which is preliminary data.</text>
</comment>
<keyword evidence="9 17" id="KW-0378">Hydrolase</keyword>
<evidence type="ECO:0000256" key="8">
    <source>
        <dbReference type="ARBA" id="ARBA00022723"/>
    </source>
</evidence>
<evidence type="ECO:0000256" key="1">
    <source>
        <dbReference type="ARBA" id="ARBA00000098"/>
    </source>
</evidence>
<dbReference type="InterPro" id="IPR042097">
    <property type="entry name" value="Aminopeptidase_N-like_N_sf"/>
</dbReference>
<evidence type="ECO:0000259" key="15">
    <source>
        <dbReference type="Pfam" id="PF11838"/>
    </source>
</evidence>
<evidence type="ECO:0000256" key="6">
    <source>
        <dbReference type="ARBA" id="ARBA00022438"/>
    </source>
</evidence>
<dbReference type="RefSeq" id="WP_386767926.1">
    <property type="nucleotide sequence ID" value="NZ_JBHSTI010000008.1"/>
</dbReference>
<evidence type="ECO:0000256" key="12">
    <source>
        <dbReference type="ARBA" id="ARBA00029811"/>
    </source>
</evidence>
<dbReference type="InterPro" id="IPR024571">
    <property type="entry name" value="ERAP1-like_C_dom"/>
</dbReference>
<dbReference type="EC" id="3.4.11.2" evidence="4"/>
<dbReference type="EMBL" id="JBHSTI010000008">
    <property type="protein sequence ID" value="MFC6239126.1"/>
    <property type="molecule type" value="Genomic_DNA"/>
</dbReference>
<dbReference type="Gene3D" id="2.60.40.1730">
    <property type="entry name" value="tricorn interacting facor f3 domain"/>
    <property type="match status" value="1"/>
</dbReference>
<evidence type="ECO:0000256" key="9">
    <source>
        <dbReference type="ARBA" id="ARBA00022801"/>
    </source>
</evidence>
<comment type="similarity">
    <text evidence="3">Belongs to the peptidase M1 family.</text>
</comment>
<feature type="domain" description="Aminopeptidase N-like N-terminal" evidence="16">
    <location>
        <begin position="121"/>
        <end position="190"/>
    </location>
</feature>
<evidence type="ECO:0000256" key="11">
    <source>
        <dbReference type="ARBA" id="ARBA00023049"/>
    </source>
</evidence>
<dbReference type="InterPro" id="IPR012778">
    <property type="entry name" value="Pept_M1_aminopeptidase"/>
</dbReference>
<keyword evidence="7" id="KW-0645">Protease</keyword>
<dbReference type="Gene3D" id="1.10.390.10">
    <property type="entry name" value="Neutral Protease Domain 2"/>
    <property type="match status" value="1"/>
</dbReference>
<sequence length="852" mass="94477">MTATNITRAEAAERSTLVAVQGYDVVLDLASATTSAGTFTSSTTVRFTATPGASTWIDIIAPTVRRAVLNGVDLDVAAFTGTRLPLTGLAADNLLVVDADCAYMRTGEGLHRFVDPVDGGVYLYSQFEVADARRMYACFDQPDLKGTFSLTVTAPSEWQVVSNSPTPLPVDVGGGLARWAFGATPRISPYITALVAGPYHVVRDEYVGPHGTYPLGVFCRASLAEHLDADVVLLETKQGFEFFESQFQTPYPFEKYDQLFVPEFNAGAMENAGCVTILEDYVFRSRVTDYYFEQRANTILHELAHMWFGDLVTMTWWDDLWLNESFAEWAAHWANVNATRYRDAWTTFLIQRKGWAYRQAQLSSTHPIAADMVDLEAVEVNFDGITYAQGAASLRQLVAWVGEKEFLEGLTSYFTKHAWGNTRLADLLTELEASSGRDLSGWTTAWLETAGVNLLRPEVVVAEDGTYASVAVLQEPPSSPPGLHPVLRPHRIAVGLYERTPDGLQRLKRLEIDVVGERTEVEELRGVAQPDLLLLNDDDLTFAKIRLDDHSLRTAVESFDQLREPMPRALVWAAAWDMLRDAEMPMRDWLALLESGLPTERDMSITHTLLSQTKAAIEQFSEPSRREQYRDRWAALTLRLLDESADGSDLQLAYARAFAATARTAEHIALLRGWLSEGSAPSGLAIDTDLRWTLLQRLLALGAADPAEIDAELTRDNTASGHRQAATARALVPTMAAKEEAFRAAVESDELPNALLTATVMGFASADARELHRAFLDRYFDAIPTVWADRTNETAQTIVMGFYPAQIVEQETLDLTDRFLARDDVPAGARRLVREGRDGIERSLRCQARDAS</sequence>
<proteinExistence type="inferred from homology"/>
<dbReference type="NCBIfam" id="TIGR02412">
    <property type="entry name" value="pepN_strep_liv"/>
    <property type="match status" value="1"/>
</dbReference>
<accession>A0ABW1T312</accession>
<evidence type="ECO:0000259" key="16">
    <source>
        <dbReference type="Pfam" id="PF17900"/>
    </source>
</evidence>
<protein>
    <recommendedName>
        <fullName evidence="5">Aminopeptidase N</fullName>
        <ecNumber evidence="4">3.4.11.2</ecNumber>
    </recommendedName>
    <alternativeName>
        <fullName evidence="12">Alanine aminopeptidase</fullName>
    </alternativeName>
    <alternativeName>
        <fullName evidence="13">Lysyl aminopeptidase</fullName>
    </alternativeName>
</protein>
<evidence type="ECO:0000256" key="7">
    <source>
        <dbReference type="ARBA" id="ARBA00022670"/>
    </source>
</evidence>
<keyword evidence="10" id="KW-0862">Zinc</keyword>
<dbReference type="Proteomes" id="UP001596138">
    <property type="component" value="Unassembled WGS sequence"/>
</dbReference>
<dbReference type="PRINTS" id="PR00756">
    <property type="entry name" value="ALADIPTASE"/>
</dbReference>
<dbReference type="SUPFAM" id="SSF55486">
    <property type="entry name" value="Metalloproteases ('zincins'), catalytic domain"/>
    <property type="match status" value="1"/>
</dbReference>
<evidence type="ECO:0000256" key="3">
    <source>
        <dbReference type="ARBA" id="ARBA00010136"/>
    </source>
</evidence>
<dbReference type="PANTHER" id="PTHR11533">
    <property type="entry name" value="PROTEASE M1 ZINC METALLOPROTEASE"/>
    <property type="match status" value="1"/>
</dbReference>
<gene>
    <name evidence="17" type="primary">pepN</name>
    <name evidence="17" type="ORF">ACFQGU_14680</name>
</gene>
<evidence type="ECO:0000256" key="5">
    <source>
        <dbReference type="ARBA" id="ARBA00015611"/>
    </source>
</evidence>
<comment type="cofactor">
    <cofactor evidence="2">
        <name>Zn(2+)</name>
        <dbReference type="ChEBI" id="CHEBI:29105"/>
    </cofactor>
</comment>
<keyword evidence="8" id="KW-0479">Metal-binding</keyword>
<evidence type="ECO:0000256" key="13">
    <source>
        <dbReference type="ARBA" id="ARBA00031533"/>
    </source>
</evidence>
<keyword evidence="18" id="KW-1185">Reference proteome</keyword>
<organism evidence="17 18">
    <name type="scientific">Longivirga aurantiaca</name>
    <dbReference type="NCBI Taxonomy" id="1837743"/>
    <lineage>
        <taxon>Bacteria</taxon>
        <taxon>Bacillati</taxon>
        <taxon>Actinomycetota</taxon>
        <taxon>Actinomycetes</taxon>
        <taxon>Sporichthyales</taxon>
        <taxon>Sporichthyaceae</taxon>
        <taxon>Longivirga</taxon>
    </lineage>
</organism>
<feature type="domain" description="ERAP1-like C-terminal" evidence="15">
    <location>
        <begin position="533"/>
        <end position="842"/>
    </location>
</feature>
<dbReference type="CDD" id="cd09602">
    <property type="entry name" value="M1_APN"/>
    <property type="match status" value="1"/>
</dbReference>
<comment type="catalytic activity">
    <reaction evidence="1">
        <text>Release of an N-terminal amino acid, Xaa-|-Yaa- from a peptide, amide or arylamide. Xaa is preferably Ala, but may be most amino acids including Pro (slow action). When a terminal hydrophobic residue is followed by a prolyl residue, the two may be released as an intact Xaa-Pro dipeptide.</text>
        <dbReference type="EC" id="3.4.11.2"/>
    </reaction>
</comment>
<evidence type="ECO:0000313" key="17">
    <source>
        <dbReference type="EMBL" id="MFC6239126.1"/>
    </source>
</evidence>
<dbReference type="InterPro" id="IPR001930">
    <property type="entry name" value="Peptidase_M1"/>
</dbReference>
<dbReference type="InterPro" id="IPR027268">
    <property type="entry name" value="Peptidase_M4/M1_CTD_sf"/>
</dbReference>